<protein>
    <recommendedName>
        <fullName evidence="2">Methyltransferase type 11 domain-containing protein</fullName>
    </recommendedName>
</protein>
<proteinExistence type="predicted"/>
<reference evidence="3 4" key="1">
    <citation type="submission" date="2024-09" db="EMBL/GenBank/DDBJ databases">
        <title>Chromosome-scale assembly of Riccia fluitans.</title>
        <authorList>
            <person name="Paukszto L."/>
            <person name="Sawicki J."/>
            <person name="Karawczyk K."/>
            <person name="Piernik-Szablinska J."/>
            <person name="Szczecinska M."/>
            <person name="Mazdziarz M."/>
        </authorList>
    </citation>
    <scope>NUCLEOTIDE SEQUENCE [LARGE SCALE GENOMIC DNA]</scope>
    <source>
        <strain evidence="3">Rf_01</strain>
        <tissue evidence="3">Aerial parts of the thallus</tissue>
    </source>
</reference>
<gene>
    <name evidence="3" type="ORF">R1flu_021236</name>
</gene>
<feature type="compositionally biased region" description="Basic and acidic residues" evidence="1">
    <location>
        <begin position="99"/>
        <end position="112"/>
    </location>
</feature>
<feature type="domain" description="Methyltransferase type 11" evidence="2">
    <location>
        <begin position="217"/>
        <end position="317"/>
    </location>
</feature>
<feature type="region of interest" description="Disordered" evidence="1">
    <location>
        <begin position="89"/>
        <end position="112"/>
    </location>
</feature>
<keyword evidence="4" id="KW-1185">Reference proteome</keyword>
<dbReference type="InterPro" id="IPR013216">
    <property type="entry name" value="Methyltransf_11"/>
</dbReference>
<accession>A0ABD1ZNS5</accession>
<dbReference type="PANTHER" id="PTHR45036">
    <property type="entry name" value="METHYLTRANSFERASE LIKE 7B"/>
    <property type="match status" value="1"/>
</dbReference>
<dbReference type="InterPro" id="IPR052356">
    <property type="entry name" value="Thiol_S-MT"/>
</dbReference>
<evidence type="ECO:0000313" key="3">
    <source>
        <dbReference type="EMBL" id="KAL2653108.1"/>
    </source>
</evidence>
<comment type="caution">
    <text evidence="3">The sequence shown here is derived from an EMBL/GenBank/DDBJ whole genome shotgun (WGS) entry which is preliminary data.</text>
</comment>
<name>A0ABD1ZNS5_9MARC</name>
<evidence type="ECO:0000256" key="1">
    <source>
        <dbReference type="SAM" id="MobiDB-lite"/>
    </source>
</evidence>
<dbReference type="Gene3D" id="3.40.50.150">
    <property type="entry name" value="Vaccinia Virus protein VP39"/>
    <property type="match status" value="1"/>
</dbReference>
<dbReference type="InterPro" id="IPR029063">
    <property type="entry name" value="SAM-dependent_MTases_sf"/>
</dbReference>
<sequence>MAVSVSPYCNQLSGGLPSLPAHRAVVDMRLFQHQRQRLHAPALAHSVLTFHAIHCCCRDGDGAAAILTSRRKNSLHGRTIHRMQHRMQRRNSRCSSQRKVGESAREEELVQLDGSRRNERLPSLSVCRCPSCGRRGLIAGLISGFATNMDNESVAALDIGVNEYNKVIEAVHPRRGCWYEEFFARVMESGMDSYEAAVAGYKRDLFEMLDDSVETMLELGIGTGPNLKYYGNRPRIQKVLGLDPNVQMAKFCSSAALKAGLTESQFEFIHGVGEIIPLRDASVDAVVCTLALCSVSNVSSTLKEVKRVLKPGGSFLFVEHVAAPEGNGLRLWQKVLDPLQQLFADGCHLTRDTLEDIESAKFKSVEAKRFTLPGLFVIGPHISGVAHTDDNRL</sequence>
<evidence type="ECO:0000259" key="2">
    <source>
        <dbReference type="Pfam" id="PF08241"/>
    </source>
</evidence>
<dbReference type="PANTHER" id="PTHR45036:SF1">
    <property type="entry name" value="METHYLTRANSFERASE LIKE 7A"/>
    <property type="match status" value="1"/>
</dbReference>
<dbReference type="Proteomes" id="UP001605036">
    <property type="component" value="Unassembled WGS sequence"/>
</dbReference>
<dbReference type="EMBL" id="JBHFFA010000001">
    <property type="protein sequence ID" value="KAL2653108.1"/>
    <property type="molecule type" value="Genomic_DNA"/>
</dbReference>
<dbReference type="SUPFAM" id="SSF53335">
    <property type="entry name" value="S-adenosyl-L-methionine-dependent methyltransferases"/>
    <property type="match status" value="1"/>
</dbReference>
<dbReference type="Pfam" id="PF08241">
    <property type="entry name" value="Methyltransf_11"/>
    <property type="match status" value="1"/>
</dbReference>
<dbReference type="AlphaFoldDB" id="A0ABD1ZNS5"/>
<evidence type="ECO:0000313" key="4">
    <source>
        <dbReference type="Proteomes" id="UP001605036"/>
    </source>
</evidence>
<dbReference type="CDD" id="cd02440">
    <property type="entry name" value="AdoMet_MTases"/>
    <property type="match status" value="1"/>
</dbReference>
<organism evidence="3 4">
    <name type="scientific">Riccia fluitans</name>
    <dbReference type="NCBI Taxonomy" id="41844"/>
    <lineage>
        <taxon>Eukaryota</taxon>
        <taxon>Viridiplantae</taxon>
        <taxon>Streptophyta</taxon>
        <taxon>Embryophyta</taxon>
        <taxon>Marchantiophyta</taxon>
        <taxon>Marchantiopsida</taxon>
        <taxon>Marchantiidae</taxon>
        <taxon>Marchantiales</taxon>
        <taxon>Ricciaceae</taxon>
        <taxon>Riccia</taxon>
    </lineage>
</organism>